<evidence type="ECO:0000313" key="2">
    <source>
        <dbReference type="Proteomes" id="UP000632766"/>
    </source>
</evidence>
<sequence length="169" mass="18059">MPVTNYTDLLDGASLYEGQIANLELAVIRTGVNADSTNSILVFGRGLVKGTGDKDLILPVDANSLLTGIAVATDTFEKRSSFSINSDGDLGYPLYWAVSYLVRGIIGVKVQQNVTPASNVFWIHTPQTGQRKGQFRADADTNRAVQITNARFLKSATAGSVVPLSINLA</sequence>
<dbReference type="RefSeq" id="WP_198128456.1">
    <property type="nucleotide sequence ID" value="NZ_JAECZC010000102.1"/>
</dbReference>
<accession>A0A8J7HWY5</accession>
<comment type="caution">
    <text evidence="1">The sequence shown here is derived from an EMBL/GenBank/DDBJ whole genome shotgun (WGS) entry which is preliminary data.</text>
</comment>
<dbReference type="InterPro" id="IPR054438">
    <property type="entry name" value="Struct_cement_gp24/gp6"/>
</dbReference>
<name>A0A8J7HWY5_9NOST</name>
<organism evidence="1 2">
    <name type="scientific">Amazonocrinis nigriterrae CENA67</name>
    <dbReference type="NCBI Taxonomy" id="2794033"/>
    <lineage>
        <taxon>Bacteria</taxon>
        <taxon>Bacillati</taxon>
        <taxon>Cyanobacteriota</taxon>
        <taxon>Cyanophyceae</taxon>
        <taxon>Nostocales</taxon>
        <taxon>Nostocaceae</taxon>
        <taxon>Amazonocrinis</taxon>
        <taxon>Amazonocrinis nigriterrae</taxon>
    </lineage>
</organism>
<gene>
    <name evidence="1" type="ORF">I8748_32000</name>
</gene>
<dbReference type="Proteomes" id="UP000632766">
    <property type="component" value="Unassembled WGS sequence"/>
</dbReference>
<proteinExistence type="predicted"/>
<reference evidence="1 2" key="1">
    <citation type="journal article" date="2021" name="Int. J. Syst. Evol. Microbiol.">
        <title>Amazonocrinis nigriterrae gen. nov., sp. nov., Atlanticothrix silvestris gen. nov., sp. nov. and Dendronalium phyllosphericum gen. nov., sp. nov., nostocacean cyanobacteria from Brazilian environments.</title>
        <authorList>
            <person name="Alvarenga D.O."/>
            <person name="Andreote A.P.D."/>
            <person name="Branco L.H.Z."/>
            <person name="Delbaje E."/>
            <person name="Cruz R.B."/>
            <person name="Varani A.M."/>
            <person name="Fiore M.F."/>
        </authorList>
    </citation>
    <scope>NUCLEOTIDE SEQUENCE [LARGE SCALE GENOMIC DNA]</scope>
    <source>
        <strain evidence="1 2">CENA67</strain>
    </source>
</reference>
<evidence type="ECO:0000313" key="1">
    <source>
        <dbReference type="EMBL" id="MBH8566722.1"/>
    </source>
</evidence>
<dbReference type="Pfam" id="PF22758">
    <property type="entry name" value="Phage_cement"/>
    <property type="match status" value="1"/>
</dbReference>
<dbReference type="AlphaFoldDB" id="A0A8J7HWY5"/>
<keyword evidence="2" id="KW-1185">Reference proteome</keyword>
<dbReference type="EMBL" id="JAECZC010000102">
    <property type="protein sequence ID" value="MBH8566722.1"/>
    <property type="molecule type" value="Genomic_DNA"/>
</dbReference>
<protein>
    <submittedName>
        <fullName evidence="1">Uncharacterized protein</fullName>
    </submittedName>
</protein>